<dbReference type="PANTHER" id="PTHR43399">
    <property type="entry name" value="SUBTILISIN-RELATED"/>
    <property type="match status" value="1"/>
</dbReference>
<dbReference type="Pfam" id="PF00082">
    <property type="entry name" value="Peptidase_S8"/>
    <property type="match status" value="1"/>
</dbReference>
<keyword evidence="5 6" id="KW-0720">Serine protease</keyword>
<feature type="active site" description="Charge relay system" evidence="6">
    <location>
        <position position="209"/>
    </location>
</feature>
<protein>
    <submittedName>
        <fullName evidence="10">S8 family serine peptidase</fullName>
    </submittedName>
</protein>
<feature type="domain" description="PA" evidence="9">
    <location>
        <begin position="805"/>
        <end position="875"/>
    </location>
</feature>
<evidence type="ECO:0000256" key="3">
    <source>
        <dbReference type="ARBA" id="ARBA00022729"/>
    </source>
</evidence>
<dbReference type="InterPro" id="IPR015500">
    <property type="entry name" value="Peptidase_S8_subtilisin-rel"/>
</dbReference>
<dbReference type="CDD" id="cd07487">
    <property type="entry name" value="Peptidases_S8_1"/>
    <property type="match status" value="1"/>
</dbReference>
<name>A0ABW6J594_STRWE</name>
<evidence type="ECO:0000259" key="8">
    <source>
        <dbReference type="Pfam" id="PF00082"/>
    </source>
</evidence>
<dbReference type="PANTHER" id="PTHR43399:SF4">
    <property type="entry name" value="CELL WALL-ASSOCIATED PROTEASE"/>
    <property type="match status" value="1"/>
</dbReference>
<evidence type="ECO:0000256" key="1">
    <source>
        <dbReference type="ARBA" id="ARBA00011073"/>
    </source>
</evidence>
<dbReference type="Proteomes" id="UP001600424">
    <property type="component" value="Unassembled WGS sequence"/>
</dbReference>
<comment type="caution">
    <text evidence="10">The sequence shown here is derived from an EMBL/GenBank/DDBJ whole genome shotgun (WGS) entry which is preliminary data.</text>
</comment>
<dbReference type="PROSITE" id="PS51892">
    <property type="entry name" value="SUBTILASE"/>
    <property type="match status" value="1"/>
</dbReference>
<feature type="active site" description="Charge relay system" evidence="6">
    <location>
        <position position="241"/>
    </location>
</feature>
<evidence type="ECO:0000256" key="5">
    <source>
        <dbReference type="ARBA" id="ARBA00022825"/>
    </source>
</evidence>
<feature type="active site" description="Charge relay system" evidence="6">
    <location>
        <position position="417"/>
    </location>
</feature>
<evidence type="ECO:0000256" key="4">
    <source>
        <dbReference type="ARBA" id="ARBA00022801"/>
    </source>
</evidence>
<reference evidence="10 11" key="1">
    <citation type="submission" date="2024-09" db="EMBL/GenBank/DDBJ databases">
        <title>The Natural Products Discovery Center: Release of the First 8490 Sequenced Strains for Exploring Actinobacteria Biosynthetic Diversity.</title>
        <authorList>
            <person name="Kalkreuter E."/>
            <person name="Kautsar S.A."/>
            <person name="Yang D."/>
            <person name="Bader C.D."/>
            <person name="Teijaro C.N."/>
            <person name="Fluegel L."/>
            <person name="Davis C.M."/>
            <person name="Simpson J.R."/>
            <person name="Lauterbach L."/>
            <person name="Steele A.D."/>
            <person name="Gui C."/>
            <person name="Meng S."/>
            <person name="Li G."/>
            <person name="Viehrig K."/>
            <person name="Ye F."/>
            <person name="Su P."/>
            <person name="Kiefer A.F."/>
            <person name="Nichols A."/>
            <person name="Cepeda A.J."/>
            <person name="Yan W."/>
            <person name="Fan B."/>
            <person name="Jiang Y."/>
            <person name="Adhikari A."/>
            <person name="Zheng C.-J."/>
            <person name="Schuster L."/>
            <person name="Cowan T.M."/>
            <person name="Smanski M.J."/>
            <person name="Chevrette M.G."/>
            <person name="De Carvalho L.P.S."/>
            <person name="Shen B."/>
        </authorList>
    </citation>
    <scope>NUCLEOTIDE SEQUENCE [LARGE SCALE GENOMIC DNA]</scope>
    <source>
        <strain evidence="10 11">NPDC056472</strain>
    </source>
</reference>
<dbReference type="InterPro" id="IPR023827">
    <property type="entry name" value="Peptidase_S8_Asp-AS"/>
</dbReference>
<dbReference type="InterPro" id="IPR051048">
    <property type="entry name" value="Peptidase_S8/S53_subtilisin"/>
</dbReference>
<dbReference type="Pfam" id="PF02225">
    <property type="entry name" value="PA"/>
    <property type="match status" value="1"/>
</dbReference>
<keyword evidence="2 6" id="KW-0645">Protease</keyword>
<evidence type="ECO:0000256" key="2">
    <source>
        <dbReference type="ARBA" id="ARBA00022670"/>
    </source>
</evidence>
<dbReference type="SUPFAM" id="SSF52743">
    <property type="entry name" value="Subtilisin-like"/>
    <property type="match status" value="1"/>
</dbReference>
<accession>A0ABW6J594</accession>
<evidence type="ECO:0000313" key="11">
    <source>
        <dbReference type="Proteomes" id="UP001600424"/>
    </source>
</evidence>
<proteinExistence type="inferred from homology"/>
<dbReference type="InterPro" id="IPR023828">
    <property type="entry name" value="Peptidase_S8_Ser-AS"/>
</dbReference>
<gene>
    <name evidence="10" type="ORF">ACFQ63_36100</name>
</gene>
<dbReference type="PROSITE" id="PS00136">
    <property type="entry name" value="SUBTILASE_ASP"/>
    <property type="match status" value="1"/>
</dbReference>
<dbReference type="RefSeq" id="WP_386254116.1">
    <property type="nucleotide sequence ID" value="NZ_JBHTRV010000043.1"/>
</dbReference>
<dbReference type="PRINTS" id="PR00723">
    <property type="entry name" value="SUBTILISIN"/>
</dbReference>
<comment type="similarity">
    <text evidence="1 6 7">Belongs to the peptidase S8 family.</text>
</comment>
<feature type="domain" description="Peptidase S8/S53" evidence="8">
    <location>
        <begin position="200"/>
        <end position="464"/>
    </location>
</feature>
<organism evidence="10 11">
    <name type="scientific">Streptomyces wedmorensis</name>
    <dbReference type="NCBI Taxonomy" id="43759"/>
    <lineage>
        <taxon>Bacteria</taxon>
        <taxon>Bacillati</taxon>
        <taxon>Actinomycetota</taxon>
        <taxon>Actinomycetes</taxon>
        <taxon>Kitasatosporales</taxon>
        <taxon>Streptomycetaceae</taxon>
        <taxon>Streptomyces</taxon>
    </lineage>
</organism>
<evidence type="ECO:0000256" key="6">
    <source>
        <dbReference type="PROSITE-ProRule" id="PRU01240"/>
    </source>
</evidence>
<dbReference type="InterPro" id="IPR003137">
    <property type="entry name" value="PA_domain"/>
</dbReference>
<dbReference type="PROSITE" id="PS00138">
    <property type="entry name" value="SUBTILASE_SER"/>
    <property type="match status" value="1"/>
</dbReference>
<dbReference type="InterPro" id="IPR036852">
    <property type="entry name" value="Peptidase_S8/S53_dom_sf"/>
</dbReference>
<sequence length="1242" mass="130575">MVGAPTQTPGAKPSRLTLITGDVVTTTAENGRVKSVNVFSAGDRPVAFHTSTGADGDLYVYPQDATDAVDSGLVDPELFNITQLIRDGRADVGTDAIPALVAFAGAPGATQLNKVADDLPGSRRDATLPRLGMAAVTVEKKEAAGFFRAVRSQGRERAKGVRSTEPAVSRLWYDGRVKATLDRSTAQVGAPTAWAAGFDGKGVKVAVLDSGVDANHPDLAGRVSLSRSFVPGEDIRDGFGHGTHVAATVAGSGAASGGRYKGVAPEADLMIGKVLDNSGGGDFSDVLAGMEWAAAAGADVVNMSLGTAATAARDPLTEAVDALSAATGTLFVIAAGNSGPGEVTVATPANAPSALTVGAVDRADALAPFSSRGPRVGDAGIKPEITAPGVGIVAARAAGTSLGVPVDDRYIAMNGTSMATPHVAGAAAIMAQRHPDWNGQQIKAALTSHARPISGQTVYEQGYGRLDIAAALDSDLSVTGTVDYGLVMWQDGDFDKRTQSLRLDNEGGEEVEVTLDLMVTGRAGVALPAGALTLSGSDGSDASTVAVPAGGSTALTATLDPDLVPAGRYTGTLTATTADGRRVHTPVAFIKEAPRRAVTVDFKDRLGKTPSMVELTVQGLDSTYVTGHRLRGRDSFSLRLPLGKYSIIGTLITDDPAGIETVEYATDVFALPEIDNTREPQAFHVDAARAKDLSLDVTDERRPLEASHFTVTMQRSSPGGAMTQMRGYTDVQASSDEKYGVIPSDEAKTGEFVLSTFVAVREPLQRLAVTSPVHADIAVRAPVNAARFSGTKNLGLVNVGTGGQAEIAAADVRGKAVLVTSDNLVGITEQARWASAAGAEAMIAVPPREGPRAGFVGTNLPIPVTVAGYEDGRRLVELTARGGVTIAFTGVHESRYTYSAQYYDTGALPDRAARQASTVDFVTVENTFRSDRVRRVGWEMLNAWGPYGIPSLQTGQALGQGGIRSDRILADERVWYQQLVTPYTSYAAQMVGPETVYARPGRTYRKDWYAAPMHPSAHTELACSFCRTDKGVFLTSNSGGDGDPSHGIVAGRLPTWTYYRDGEKAADLAHLLVPESAEYRVVLDTKRFGDHPGVTLGRTTRTEWSFRSEAPTTKAINGCESMEGGATLCEPLPVVLLGYALPLNLFNEAPAGRDFTFTVRTSRPRGWEGGSHLSGAKVSVSYDDGTTWNAADVRRADDDSFRVTVAHPKTSATNGYVTMRTEVWDQKGGRTVETIDRAYALR</sequence>
<evidence type="ECO:0000313" key="10">
    <source>
        <dbReference type="EMBL" id="MFE5985108.1"/>
    </source>
</evidence>
<dbReference type="Gene3D" id="3.50.30.30">
    <property type="match status" value="1"/>
</dbReference>
<evidence type="ECO:0000259" key="9">
    <source>
        <dbReference type="Pfam" id="PF02225"/>
    </source>
</evidence>
<evidence type="ECO:0000256" key="7">
    <source>
        <dbReference type="RuleBase" id="RU003355"/>
    </source>
</evidence>
<dbReference type="Gene3D" id="3.40.50.200">
    <property type="entry name" value="Peptidase S8/S53 domain"/>
    <property type="match status" value="1"/>
</dbReference>
<dbReference type="EMBL" id="JBHTRV010000043">
    <property type="protein sequence ID" value="MFE5985108.1"/>
    <property type="molecule type" value="Genomic_DNA"/>
</dbReference>
<dbReference type="InterPro" id="IPR000209">
    <property type="entry name" value="Peptidase_S8/S53_dom"/>
</dbReference>
<keyword evidence="4 6" id="KW-0378">Hydrolase</keyword>
<keyword evidence="3" id="KW-0732">Signal</keyword>
<keyword evidence="11" id="KW-1185">Reference proteome</keyword>